<dbReference type="EMBL" id="LCAU01000001">
    <property type="protein sequence ID" value="KKR98801.1"/>
    <property type="molecule type" value="Genomic_DNA"/>
</dbReference>
<comment type="similarity">
    <text evidence="2 5">Belongs to the RRF family.</text>
</comment>
<evidence type="ECO:0000256" key="1">
    <source>
        <dbReference type="ARBA" id="ARBA00004496"/>
    </source>
</evidence>
<dbReference type="PANTHER" id="PTHR20982">
    <property type="entry name" value="RIBOSOME RECYCLING FACTOR"/>
    <property type="match status" value="1"/>
</dbReference>
<dbReference type="CDD" id="cd00520">
    <property type="entry name" value="RRF"/>
    <property type="match status" value="1"/>
</dbReference>
<dbReference type="PANTHER" id="PTHR20982:SF3">
    <property type="entry name" value="MITOCHONDRIAL RIBOSOME RECYCLING FACTOR PSEUDO 1"/>
    <property type="match status" value="1"/>
</dbReference>
<keyword evidence="6" id="KW-0175">Coiled coil</keyword>
<evidence type="ECO:0000256" key="6">
    <source>
        <dbReference type="SAM" id="Coils"/>
    </source>
</evidence>
<dbReference type="FunFam" id="1.10.132.20:FF:000001">
    <property type="entry name" value="Ribosome-recycling factor"/>
    <property type="match status" value="1"/>
</dbReference>
<evidence type="ECO:0000313" key="8">
    <source>
        <dbReference type="EMBL" id="KKR98801.1"/>
    </source>
</evidence>
<dbReference type="GO" id="GO:0006415">
    <property type="term" value="P:translational termination"/>
    <property type="evidence" value="ECO:0007669"/>
    <property type="project" value="UniProtKB-UniRule"/>
</dbReference>
<evidence type="ECO:0000256" key="4">
    <source>
        <dbReference type="ARBA" id="ARBA00022917"/>
    </source>
</evidence>
<evidence type="ECO:0000256" key="2">
    <source>
        <dbReference type="ARBA" id="ARBA00005912"/>
    </source>
</evidence>
<organism evidence="8 9">
    <name type="scientific">Candidatus Uhrbacteria bacterium GW2011_GWF2_41_16</name>
    <dbReference type="NCBI Taxonomy" id="1618997"/>
    <lineage>
        <taxon>Bacteria</taxon>
        <taxon>Candidatus Uhriibacteriota</taxon>
    </lineage>
</organism>
<gene>
    <name evidence="5" type="primary">frr</name>
    <name evidence="8" type="ORF">UU48_C0001G0156</name>
</gene>
<sequence>MSVMLTQYKPEFEAVIEHMRGELVQMRTGRATPAIVEDLMVEAYGAPMTIKGTASVNVADAKTLVIEPWDKGLLKAIEKAIQESNIGINPVVDGKVVRLVMPPMTEESRKQLVKVMKEKLEQARVSLRGVREKAREEVVGMEKEKEIGEDEKFRLFEEIDKMTKEYVQKVEDTGHQKEEEIMTV</sequence>
<evidence type="ECO:0000313" key="9">
    <source>
        <dbReference type="Proteomes" id="UP000034746"/>
    </source>
</evidence>
<comment type="subcellular location">
    <subcellularLocation>
        <location evidence="1 5">Cytoplasm</location>
    </subcellularLocation>
</comment>
<feature type="coiled-coil region" evidence="6">
    <location>
        <begin position="113"/>
        <end position="151"/>
    </location>
</feature>
<name>A0A0G0VGP6_9BACT</name>
<evidence type="ECO:0000259" key="7">
    <source>
        <dbReference type="Pfam" id="PF01765"/>
    </source>
</evidence>
<dbReference type="GO" id="GO:0043023">
    <property type="term" value="F:ribosomal large subunit binding"/>
    <property type="evidence" value="ECO:0007669"/>
    <property type="project" value="TreeGrafter"/>
</dbReference>
<dbReference type="NCBIfam" id="TIGR00496">
    <property type="entry name" value="frr"/>
    <property type="match status" value="1"/>
</dbReference>
<dbReference type="InterPro" id="IPR023584">
    <property type="entry name" value="Ribosome_recyc_fac_dom"/>
</dbReference>
<dbReference type="AlphaFoldDB" id="A0A0G0VGP6"/>
<dbReference type="InterPro" id="IPR002661">
    <property type="entry name" value="Ribosome_recyc_fac"/>
</dbReference>
<dbReference type="SUPFAM" id="SSF55194">
    <property type="entry name" value="Ribosome recycling factor, RRF"/>
    <property type="match status" value="1"/>
</dbReference>
<protein>
    <recommendedName>
        <fullName evidence="5">Ribosome-recycling factor</fullName>
        <shortName evidence="5">RRF</shortName>
    </recommendedName>
    <alternativeName>
        <fullName evidence="5">Ribosome-releasing factor</fullName>
    </alternativeName>
</protein>
<dbReference type="GO" id="GO:0005737">
    <property type="term" value="C:cytoplasm"/>
    <property type="evidence" value="ECO:0007669"/>
    <property type="project" value="UniProtKB-SubCell"/>
</dbReference>
<reference evidence="8 9" key="1">
    <citation type="journal article" date="2015" name="Nature">
        <title>rRNA introns, odd ribosomes, and small enigmatic genomes across a large radiation of phyla.</title>
        <authorList>
            <person name="Brown C.T."/>
            <person name="Hug L.A."/>
            <person name="Thomas B.C."/>
            <person name="Sharon I."/>
            <person name="Castelle C.J."/>
            <person name="Singh A."/>
            <person name="Wilkins M.J."/>
            <person name="Williams K.H."/>
            <person name="Banfield J.F."/>
        </authorList>
    </citation>
    <scope>NUCLEOTIDE SEQUENCE [LARGE SCALE GENOMIC DNA]</scope>
</reference>
<dbReference type="Pfam" id="PF01765">
    <property type="entry name" value="RRF"/>
    <property type="match status" value="1"/>
</dbReference>
<comment type="caution">
    <text evidence="8">The sequence shown here is derived from an EMBL/GenBank/DDBJ whole genome shotgun (WGS) entry which is preliminary data.</text>
</comment>
<dbReference type="FunFam" id="3.30.1360.40:FF:000001">
    <property type="entry name" value="Ribosome-recycling factor"/>
    <property type="match status" value="1"/>
</dbReference>
<dbReference type="InterPro" id="IPR036191">
    <property type="entry name" value="RRF_sf"/>
</dbReference>
<evidence type="ECO:0000256" key="3">
    <source>
        <dbReference type="ARBA" id="ARBA00022490"/>
    </source>
</evidence>
<dbReference type="HAMAP" id="MF_00040">
    <property type="entry name" value="RRF"/>
    <property type="match status" value="1"/>
</dbReference>
<keyword evidence="4 5" id="KW-0648">Protein biosynthesis</keyword>
<keyword evidence="3 5" id="KW-0963">Cytoplasm</keyword>
<dbReference type="Gene3D" id="3.30.1360.40">
    <property type="match status" value="1"/>
</dbReference>
<comment type="function">
    <text evidence="5">Responsible for the release of ribosomes from messenger RNA at the termination of protein biosynthesis. May increase the efficiency of translation by recycling ribosomes from one round of translation to another.</text>
</comment>
<proteinExistence type="inferred from homology"/>
<evidence type="ECO:0000256" key="5">
    <source>
        <dbReference type="HAMAP-Rule" id="MF_00040"/>
    </source>
</evidence>
<accession>A0A0G0VGP6</accession>
<feature type="domain" description="Ribosome recycling factor" evidence="7">
    <location>
        <begin position="21"/>
        <end position="182"/>
    </location>
</feature>
<dbReference type="Gene3D" id="1.10.132.20">
    <property type="entry name" value="Ribosome-recycling factor"/>
    <property type="match status" value="1"/>
</dbReference>
<dbReference type="Proteomes" id="UP000034746">
    <property type="component" value="Unassembled WGS sequence"/>
</dbReference>